<sequence>MSEADVGKAQEMVAAAARVRVYMIRQFGVSASDEARQPDRLCEDVLKNIGSSIDEVARLATDWRSLQREEMLYLRRLKNILTPLTEIADLLNPADSIHDEIAPWLALRPRLP</sequence>
<keyword evidence="2" id="KW-1185">Reference proteome</keyword>
<reference evidence="1 2" key="1">
    <citation type="submission" date="2024-06" db="EMBL/GenBank/DDBJ databases">
        <title>The Natural Products Discovery Center: Release of the First 8490 Sequenced Strains for Exploring Actinobacteria Biosynthetic Diversity.</title>
        <authorList>
            <person name="Kalkreuter E."/>
            <person name="Kautsar S.A."/>
            <person name="Yang D."/>
            <person name="Bader C.D."/>
            <person name="Teijaro C.N."/>
            <person name="Fluegel L."/>
            <person name="Davis C.M."/>
            <person name="Simpson J.R."/>
            <person name="Lauterbach L."/>
            <person name="Steele A.D."/>
            <person name="Gui C."/>
            <person name="Meng S."/>
            <person name="Li G."/>
            <person name="Viehrig K."/>
            <person name="Ye F."/>
            <person name="Su P."/>
            <person name="Kiefer A.F."/>
            <person name="Nichols A."/>
            <person name="Cepeda A.J."/>
            <person name="Yan W."/>
            <person name="Fan B."/>
            <person name="Jiang Y."/>
            <person name="Adhikari A."/>
            <person name="Zheng C.-J."/>
            <person name="Schuster L."/>
            <person name="Cowan T.M."/>
            <person name="Smanski M.J."/>
            <person name="Chevrette M.G."/>
            <person name="De Carvalho L.P.S."/>
            <person name="Shen B."/>
        </authorList>
    </citation>
    <scope>NUCLEOTIDE SEQUENCE [LARGE SCALE GENOMIC DNA]</scope>
    <source>
        <strain evidence="1 2">NPDC006337</strain>
    </source>
</reference>
<dbReference type="EMBL" id="JBEXZR010000001">
    <property type="protein sequence ID" value="MEU0705986.1"/>
    <property type="molecule type" value="Genomic_DNA"/>
</dbReference>
<proteinExistence type="predicted"/>
<comment type="caution">
    <text evidence="1">The sequence shown here is derived from an EMBL/GenBank/DDBJ whole genome shotgun (WGS) entry which is preliminary data.</text>
</comment>
<evidence type="ECO:0000313" key="1">
    <source>
        <dbReference type="EMBL" id="MEU0705986.1"/>
    </source>
</evidence>
<protein>
    <submittedName>
        <fullName evidence="1">Uncharacterized protein</fullName>
    </submittedName>
</protein>
<gene>
    <name evidence="1" type="ORF">ABZ508_01180</name>
</gene>
<accession>A0ABV2VXH0</accession>
<organism evidence="1 2">
    <name type="scientific">Streptomyces lavendulocolor</name>
    <dbReference type="NCBI Taxonomy" id="67316"/>
    <lineage>
        <taxon>Bacteria</taxon>
        <taxon>Bacillati</taxon>
        <taxon>Actinomycetota</taxon>
        <taxon>Actinomycetes</taxon>
        <taxon>Kitasatosporales</taxon>
        <taxon>Streptomycetaceae</taxon>
        <taxon>Streptomyces</taxon>
    </lineage>
</organism>
<name>A0ABV2VXH0_9ACTN</name>
<dbReference type="Proteomes" id="UP001550378">
    <property type="component" value="Unassembled WGS sequence"/>
</dbReference>
<evidence type="ECO:0000313" key="2">
    <source>
        <dbReference type="Proteomes" id="UP001550378"/>
    </source>
</evidence>
<dbReference type="RefSeq" id="WP_359654225.1">
    <property type="nucleotide sequence ID" value="NZ_JBEXZP010000039.1"/>
</dbReference>